<gene>
    <name evidence="4" type="ORF">E3C22_04945</name>
</gene>
<evidence type="ECO:0000256" key="2">
    <source>
        <dbReference type="PROSITE-ProRule" id="PRU00703"/>
    </source>
</evidence>
<dbReference type="Proteomes" id="UP000298179">
    <property type="component" value="Unassembled WGS sequence"/>
</dbReference>
<dbReference type="Pfam" id="PF00571">
    <property type="entry name" value="CBS"/>
    <property type="match status" value="2"/>
</dbReference>
<evidence type="ECO:0000259" key="3">
    <source>
        <dbReference type="PROSITE" id="PS51371"/>
    </source>
</evidence>
<dbReference type="Gene3D" id="3.10.580.10">
    <property type="entry name" value="CBS-domain"/>
    <property type="match status" value="1"/>
</dbReference>
<dbReference type="RefSeq" id="WP_134760762.1">
    <property type="nucleotide sequence ID" value="NZ_SOZD01000001.1"/>
</dbReference>
<sequence>MNVGHILKTKGGDVFTLRPEVTIAEVVEVLAERRIGAIVLVDEGGAVAGIVSERDVVRVLAKSGAGVLDKPIGEAMTVKVQTCSGETGIDEVLSIMTNGRFRHLPVIEGGRLAGIVSIGDIVKMKIEETEREAEQMREYIAAG</sequence>
<evidence type="ECO:0000313" key="5">
    <source>
        <dbReference type="Proteomes" id="UP000298179"/>
    </source>
</evidence>
<evidence type="ECO:0000256" key="1">
    <source>
        <dbReference type="ARBA" id="ARBA00023122"/>
    </source>
</evidence>
<organism evidence="4 5">
    <name type="scientific">Jiella endophytica</name>
    <dbReference type="NCBI Taxonomy" id="2558362"/>
    <lineage>
        <taxon>Bacteria</taxon>
        <taxon>Pseudomonadati</taxon>
        <taxon>Pseudomonadota</taxon>
        <taxon>Alphaproteobacteria</taxon>
        <taxon>Hyphomicrobiales</taxon>
        <taxon>Aurantimonadaceae</taxon>
        <taxon>Jiella</taxon>
    </lineage>
</organism>
<dbReference type="InterPro" id="IPR046342">
    <property type="entry name" value="CBS_dom_sf"/>
</dbReference>
<dbReference type="PANTHER" id="PTHR43080:SF2">
    <property type="entry name" value="CBS DOMAIN-CONTAINING PROTEIN"/>
    <property type="match status" value="1"/>
</dbReference>
<feature type="domain" description="CBS" evidence="3">
    <location>
        <begin position="8"/>
        <end position="66"/>
    </location>
</feature>
<dbReference type="AlphaFoldDB" id="A0A4Y8RWF3"/>
<dbReference type="OrthoDB" id="9807125at2"/>
<dbReference type="SUPFAM" id="SSF54631">
    <property type="entry name" value="CBS-domain pair"/>
    <property type="match status" value="1"/>
</dbReference>
<protein>
    <submittedName>
        <fullName evidence="4">CBS domain-containing protein</fullName>
    </submittedName>
</protein>
<keyword evidence="1 2" id="KW-0129">CBS domain</keyword>
<reference evidence="4 5" key="1">
    <citation type="submission" date="2019-03" db="EMBL/GenBank/DDBJ databases">
        <title>Jiella endophytica sp. nov., a novel endophytic bacterium isolated from root of Ficus microcarpa Linn. f.</title>
        <authorList>
            <person name="Tuo L."/>
        </authorList>
    </citation>
    <scope>NUCLEOTIDE SEQUENCE [LARGE SCALE GENOMIC DNA]</scope>
    <source>
        <strain evidence="4 5">CBS5Q-3</strain>
    </source>
</reference>
<dbReference type="InterPro" id="IPR044725">
    <property type="entry name" value="CBSX3_CBS_dom"/>
</dbReference>
<dbReference type="InterPro" id="IPR051257">
    <property type="entry name" value="Diverse_CBS-Domain"/>
</dbReference>
<dbReference type="InterPro" id="IPR000644">
    <property type="entry name" value="CBS_dom"/>
</dbReference>
<dbReference type="SMART" id="SM00116">
    <property type="entry name" value="CBS"/>
    <property type="match status" value="2"/>
</dbReference>
<proteinExistence type="predicted"/>
<keyword evidence="5" id="KW-1185">Reference proteome</keyword>
<comment type="caution">
    <text evidence="4">The sequence shown here is derived from an EMBL/GenBank/DDBJ whole genome shotgun (WGS) entry which is preliminary data.</text>
</comment>
<accession>A0A4Y8RWF3</accession>
<dbReference type="EMBL" id="SOZD01000001">
    <property type="protein sequence ID" value="TFF27804.1"/>
    <property type="molecule type" value="Genomic_DNA"/>
</dbReference>
<feature type="domain" description="CBS" evidence="3">
    <location>
        <begin position="76"/>
        <end position="131"/>
    </location>
</feature>
<dbReference type="PROSITE" id="PS51371">
    <property type="entry name" value="CBS"/>
    <property type="match status" value="2"/>
</dbReference>
<dbReference type="PANTHER" id="PTHR43080">
    <property type="entry name" value="CBS DOMAIN-CONTAINING PROTEIN CBSX3, MITOCHONDRIAL"/>
    <property type="match status" value="1"/>
</dbReference>
<evidence type="ECO:0000313" key="4">
    <source>
        <dbReference type="EMBL" id="TFF27804.1"/>
    </source>
</evidence>
<name>A0A4Y8RWF3_9HYPH</name>
<dbReference type="CDD" id="cd04623">
    <property type="entry name" value="CBS_pair_bac_euk"/>
    <property type="match status" value="1"/>
</dbReference>